<accession>A0A0B5JE60</accession>
<dbReference type="Proteomes" id="UP000202511">
    <property type="component" value="Segment"/>
</dbReference>
<dbReference type="RefSeq" id="YP_009120287.1">
    <property type="nucleotide sequence ID" value="NC_026440.1"/>
</dbReference>
<protein>
    <submittedName>
        <fullName evidence="2">Uncharacterized protein</fullName>
    </submittedName>
</protein>
<evidence type="ECO:0000256" key="1">
    <source>
        <dbReference type="SAM" id="Phobius"/>
    </source>
</evidence>
<evidence type="ECO:0000313" key="3">
    <source>
        <dbReference type="Proteomes" id="UP000202511"/>
    </source>
</evidence>
<name>A0A0B5JE60_9VIRU</name>
<proteinExistence type="predicted"/>
<reference evidence="2 3" key="1">
    <citation type="journal article" date="2015" name="Parasitol. Res.">
        <title>Viruses in close associations with free-living amoebae.</title>
        <authorList>
            <person name="Scheid P."/>
        </authorList>
    </citation>
    <scope>NUCLEOTIDE SEQUENCE [LARGE SCALE GENOMIC DNA]</scope>
    <source>
        <strain evidence="2">KlaHel</strain>
    </source>
</reference>
<dbReference type="EMBL" id="KP136319">
    <property type="protein sequence ID" value="AJF98052.1"/>
    <property type="molecule type" value="Genomic_DNA"/>
</dbReference>
<evidence type="ECO:0000313" key="2">
    <source>
        <dbReference type="EMBL" id="AJF98052.1"/>
    </source>
</evidence>
<dbReference type="GeneID" id="23462969"/>
<organism evidence="2 3">
    <name type="scientific">Pandoravirus inopinatum</name>
    <dbReference type="NCBI Taxonomy" id="1605721"/>
    <lineage>
        <taxon>Viruses</taxon>
        <taxon>Pandoravirus</taxon>
    </lineage>
</organism>
<dbReference type="KEGG" id="vg:23462969"/>
<keyword evidence="1" id="KW-0812">Transmembrane</keyword>
<keyword evidence="1" id="KW-1133">Transmembrane helix</keyword>
<feature type="transmembrane region" description="Helical" evidence="1">
    <location>
        <begin position="36"/>
        <end position="56"/>
    </location>
</feature>
<keyword evidence="1" id="KW-0472">Membrane</keyword>
<sequence length="142" mass="15807">MVKWCLARACCVGTNKARDRRSAQHPARNSRQRSSFISLAWTLAYFAFPVFLFFSLERPPTGPAAPKDQMLCGVDARGRLSSACEREKASTYRGCGEFAHALGRFDARALAASATMPLFFFFHARRSCTPSPLCHLDPDMVL</sequence>